<dbReference type="RefSeq" id="WP_074633357.1">
    <property type="nucleotide sequence ID" value="NZ_CP066065.1"/>
</dbReference>
<protein>
    <recommendedName>
        <fullName evidence="4">PRTRC system protein E</fullName>
    </recommendedName>
</protein>
<evidence type="ECO:0000256" key="1">
    <source>
        <dbReference type="SAM" id="MobiDB-lite"/>
    </source>
</evidence>
<feature type="compositionally biased region" description="Pro residues" evidence="1">
    <location>
        <begin position="13"/>
        <end position="22"/>
    </location>
</feature>
<gene>
    <name evidence="2" type="ORF">I6H42_06785</name>
</gene>
<sequence>MRAERAARAVSYPPAPDAPAPAPATATLQEPPVPTPVMGIPLMGAGGEAKAAMPPVAPASASARTGVIQGVTLPGMTPRSSGATNRDQQAPASPQRRSLKERMASAPHAFADPNPLTSSGASPLTQTNVSLNAMTETDAAFQVAADGEITSAESAAPIAAAIEVNEPAGVIDTQEALEHHLFLVSDAVDPAELEALAISMWDESGWIAPGRLRLSSDAELEGPWAVDQPTRAALGTPASLTNAWILRCPIARARQQGSGVMGEWTKAFPEGVPTGLEYRVLEAMRRMARRLAGGMRIAGSGYVLVPDADSAVNLTVYSPRWIAPEDLLAAMRERAGFADMKDARDITPKAPKAPPLTPAQVAQIEKLQAELGPVREDIASKIAKAREELEAQSDKPQVVDGYALMSPIGNRSDMMVEVHTVPTPPRVLRWEPWTAGAIIEYQVRWLPGAAPTPGVGAMSRTARLERLRSTQDVEKAAGMIATLVGGNVIDEDGFLVGLEEIAPEDEEDPPSSADGAGLGQ</sequence>
<feature type="region of interest" description="Disordered" evidence="1">
    <location>
        <begin position="1"/>
        <end position="31"/>
    </location>
</feature>
<feature type="compositionally biased region" description="Polar residues" evidence="1">
    <location>
        <begin position="78"/>
        <end position="96"/>
    </location>
</feature>
<evidence type="ECO:0000313" key="2">
    <source>
        <dbReference type="EMBL" id="QQC43494.1"/>
    </source>
</evidence>
<dbReference type="Proteomes" id="UP000595220">
    <property type="component" value="Chromosome"/>
</dbReference>
<dbReference type="EMBL" id="CP066065">
    <property type="protein sequence ID" value="QQC43494.1"/>
    <property type="molecule type" value="Genomic_DNA"/>
</dbReference>
<dbReference type="AlphaFoldDB" id="A0AAQ0BVL7"/>
<accession>A0AAQ0BVL7</accession>
<name>A0AAQ0BVL7_9ACTO</name>
<organism evidence="2 3">
    <name type="scientific">Schaalia meyeri</name>
    <dbReference type="NCBI Taxonomy" id="52773"/>
    <lineage>
        <taxon>Bacteria</taxon>
        <taxon>Bacillati</taxon>
        <taxon>Actinomycetota</taxon>
        <taxon>Actinomycetes</taxon>
        <taxon>Actinomycetales</taxon>
        <taxon>Actinomycetaceae</taxon>
        <taxon>Schaalia</taxon>
    </lineage>
</organism>
<proteinExistence type="predicted"/>
<keyword evidence="3" id="KW-1185">Reference proteome</keyword>
<feature type="region of interest" description="Disordered" evidence="1">
    <location>
        <begin position="499"/>
        <end position="520"/>
    </location>
</feature>
<evidence type="ECO:0008006" key="4">
    <source>
        <dbReference type="Google" id="ProtNLM"/>
    </source>
</evidence>
<evidence type="ECO:0000313" key="3">
    <source>
        <dbReference type="Proteomes" id="UP000595220"/>
    </source>
</evidence>
<reference evidence="2 3" key="1">
    <citation type="submission" date="2020-12" db="EMBL/GenBank/DDBJ databases">
        <title>FDA dAtabase for Regulatory Grade micrObial Sequences (FDA-ARGOS): Supporting development and validation of Infectious Disease Dx tests.</title>
        <authorList>
            <person name="Sproer C."/>
            <person name="Gronow S."/>
            <person name="Severitt S."/>
            <person name="Schroder I."/>
            <person name="Tallon L."/>
            <person name="Sadzewicz L."/>
            <person name="Zhao X."/>
            <person name="Boylan J."/>
            <person name="Ott S."/>
            <person name="Bowen H."/>
            <person name="Vavikolanu K."/>
            <person name="Mehta A."/>
            <person name="Aluvathingal J."/>
            <person name="Nadendla S."/>
            <person name="Lowell S."/>
            <person name="Myers T."/>
            <person name="Yan Y."/>
            <person name="Sichtig H."/>
        </authorList>
    </citation>
    <scope>NUCLEOTIDE SEQUENCE [LARGE SCALE GENOMIC DNA]</scope>
    <source>
        <strain evidence="2 3">FDAARGOS_985</strain>
    </source>
</reference>
<feature type="compositionally biased region" description="Polar residues" evidence="1">
    <location>
        <begin position="115"/>
        <end position="125"/>
    </location>
</feature>
<feature type="region of interest" description="Disordered" evidence="1">
    <location>
        <begin position="71"/>
        <end position="125"/>
    </location>
</feature>